<proteinExistence type="predicted"/>
<dbReference type="AlphaFoldDB" id="A0A6A6T151"/>
<reference evidence="1" key="1">
    <citation type="journal article" date="2020" name="Stud. Mycol.">
        <title>101 Dothideomycetes genomes: a test case for predicting lifestyles and emergence of pathogens.</title>
        <authorList>
            <person name="Haridas S."/>
            <person name="Albert R."/>
            <person name="Binder M."/>
            <person name="Bloem J."/>
            <person name="Labutti K."/>
            <person name="Salamov A."/>
            <person name="Andreopoulos B."/>
            <person name="Baker S."/>
            <person name="Barry K."/>
            <person name="Bills G."/>
            <person name="Bluhm B."/>
            <person name="Cannon C."/>
            <person name="Castanera R."/>
            <person name="Culley D."/>
            <person name="Daum C."/>
            <person name="Ezra D."/>
            <person name="Gonzalez J."/>
            <person name="Henrissat B."/>
            <person name="Kuo A."/>
            <person name="Liang C."/>
            <person name="Lipzen A."/>
            <person name="Lutzoni F."/>
            <person name="Magnuson J."/>
            <person name="Mondo S."/>
            <person name="Nolan M."/>
            <person name="Ohm R."/>
            <person name="Pangilinan J."/>
            <person name="Park H.-J."/>
            <person name="Ramirez L."/>
            <person name="Alfaro M."/>
            <person name="Sun H."/>
            <person name="Tritt A."/>
            <person name="Yoshinaga Y."/>
            <person name="Zwiers L.-H."/>
            <person name="Turgeon B."/>
            <person name="Goodwin S."/>
            <person name="Spatafora J."/>
            <person name="Crous P."/>
            <person name="Grigoriev I."/>
        </authorList>
    </citation>
    <scope>NUCLEOTIDE SEQUENCE</scope>
    <source>
        <strain evidence="1">CBS 122681</strain>
    </source>
</reference>
<accession>A0A6A6T151</accession>
<dbReference type="EMBL" id="MU004376">
    <property type="protein sequence ID" value="KAF2653715.1"/>
    <property type="molecule type" value="Genomic_DNA"/>
</dbReference>
<evidence type="ECO:0000313" key="2">
    <source>
        <dbReference type="Proteomes" id="UP000799324"/>
    </source>
</evidence>
<protein>
    <submittedName>
        <fullName evidence="1">Uncharacterized protein</fullName>
    </submittedName>
</protein>
<sequence>MYDYCGGKESVIKDRCGSTYCRAYLPPLNETCTFIIPGGTGSETCNYTKTPNMRCTEIGCMTRLDENDTCAFCNSWHSECPVAGNVPGRNWRWCQNELCTNKNTGLWADCGLGGACNTSCTG</sequence>
<name>A0A6A6T151_9PLEO</name>
<keyword evidence="2" id="KW-1185">Reference proteome</keyword>
<dbReference type="Proteomes" id="UP000799324">
    <property type="component" value="Unassembled WGS sequence"/>
</dbReference>
<evidence type="ECO:0000313" key="1">
    <source>
        <dbReference type="EMBL" id="KAF2653715.1"/>
    </source>
</evidence>
<gene>
    <name evidence="1" type="ORF">K491DRAFT_694457</name>
</gene>
<organism evidence="1 2">
    <name type="scientific">Lophiostoma macrostomum CBS 122681</name>
    <dbReference type="NCBI Taxonomy" id="1314788"/>
    <lineage>
        <taxon>Eukaryota</taxon>
        <taxon>Fungi</taxon>
        <taxon>Dikarya</taxon>
        <taxon>Ascomycota</taxon>
        <taxon>Pezizomycotina</taxon>
        <taxon>Dothideomycetes</taxon>
        <taxon>Pleosporomycetidae</taxon>
        <taxon>Pleosporales</taxon>
        <taxon>Lophiostomataceae</taxon>
        <taxon>Lophiostoma</taxon>
    </lineage>
</organism>